<dbReference type="EMBL" id="CP060436">
    <property type="protein sequence ID" value="QPM90242.1"/>
    <property type="molecule type" value="Genomic_DNA"/>
</dbReference>
<keyword evidence="3 6" id="KW-0812">Transmembrane</keyword>
<gene>
    <name evidence="7" type="ORF">PSAL_014770</name>
</gene>
<comment type="similarity">
    <text evidence="2 6">Belongs to the SURF1 family.</text>
</comment>
<protein>
    <recommendedName>
        <fullName evidence="6">SURF1-like protein</fullName>
    </recommendedName>
</protein>
<dbReference type="InterPro" id="IPR045214">
    <property type="entry name" value="Surf1/Surf4"/>
</dbReference>
<dbReference type="GO" id="GO:0005886">
    <property type="term" value="C:plasma membrane"/>
    <property type="evidence" value="ECO:0007669"/>
    <property type="project" value="UniProtKB-SubCell"/>
</dbReference>
<organism evidence="7 8">
    <name type="scientific">Pseudooceanicola algae</name>
    <dbReference type="NCBI Taxonomy" id="1537215"/>
    <lineage>
        <taxon>Bacteria</taxon>
        <taxon>Pseudomonadati</taxon>
        <taxon>Pseudomonadota</taxon>
        <taxon>Alphaproteobacteria</taxon>
        <taxon>Rhodobacterales</taxon>
        <taxon>Paracoccaceae</taxon>
        <taxon>Pseudooceanicola</taxon>
    </lineage>
</organism>
<dbReference type="Pfam" id="PF02104">
    <property type="entry name" value="SURF1"/>
    <property type="match status" value="1"/>
</dbReference>
<evidence type="ECO:0000313" key="7">
    <source>
        <dbReference type="EMBL" id="QPM90242.1"/>
    </source>
</evidence>
<dbReference type="RefSeq" id="WP_119838831.1">
    <property type="nucleotide sequence ID" value="NZ_CP060436.1"/>
</dbReference>
<keyword evidence="5 6" id="KW-0472">Membrane</keyword>
<evidence type="ECO:0000313" key="8">
    <source>
        <dbReference type="Proteomes" id="UP000283786"/>
    </source>
</evidence>
<feature type="transmembrane region" description="Helical" evidence="6">
    <location>
        <begin position="211"/>
        <end position="231"/>
    </location>
</feature>
<evidence type="ECO:0000256" key="4">
    <source>
        <dbReference type="ARBA" id="ARBA00022989"/>
    </source>
</evidence>
<accession>A0A418SHT4</accession>
<dbReference type="AlphaFoldDB" id="A0A418SHT4"/>
<dbReference type="PANTHER" id="PTHR23427">
    <property type="entry name" value="SURFEIT LOCUS PROTEIN"/>
    <property type="match status" value="1"/>
</dbReference>
<dbReference type="PROSITE" id="PS50895">
    <property type="entry name" value="SURF1"/>
    <property type="match status" value="1"/>
</dbReference>
<evidence type="ECO:0000256" key="2">
    <source>
        <dbReference type="ARBA" id="ARBA00007165"/>
    </source>
</evidence>
<evidence type="ECO:0000256" key="3">
    <source>
        <dbReference type="ARBA" id="ARBA00022692"/>
    </source>
</evidence>
<dbReference type="InterPro" id="IPR002994">
    <property type="entry name" value="Surf1/Shy1"/>
</dbReference>
<evidence type="ECO:0000256" key="1">
    <source>
        <dbReference type="ARBA" id="ARBA00004370"/>
    </source>
</evidence>
<proteinExistence type="inferred from homology"/>
<dbReference type="PANTHER" id="PTHR23427:SF2">
    <property type="entry name" value="SURFEIT LOCUS PROTEIN 1"/>
    <property type="match status" value="1"/>
</dbReference>
<keyword evidence="8" id="KW-1185">Reference proteome</keyword>
<evidence type="ECO:0000256" key="6">
    <source>
        <dbReference type="RuleBase" id="RU363076"/>
    </source>
</evidence>
<keyword evidence="4 6" id="KW-1133">Transmembrane helix</keyword>
<comment type="caution">
    <text evidence="6">Lacks conserved residue(s) required for the propagation of feature annotation.</text>
</comment>
<dbReference type="KEGG" id="palw:PSAL_014770"/>
<sequence length="243" mass="26984">MSTRLRWPRLIIVTLVAALGLAGFLALGTWQVQRLHWKAALIERVDARVDAPAVPAPGPQDWPRITRESDEYRHVTLNGQFLNADEVQIYTPSDLGPSYWVMTPLRRDDGSVVMVNRGLVPERLKDPATRTAPAGDQQVTGLLRISEDEAWLFSRDSDPEARQWYRRDIGSITEALGLAPAAPYFVDAELVDADAWPLAGQTVVSFRNAHLSYALTWYGLALMVLGGYALFLRSEVRGEGAAD</sequence>
<dbReference type="CDD" id="cd06662">
    <property type="entry name" value="SURF1"/>
    <property type="match status" value="1"/>
</dbReference>
<comment type="subcellular location">
    <subcellularLocation>
        <location evidence="6">Cell membrane</location>
        <topology evidence="6">Multi-pass membrane protein</topology>
    </subcellularLocation>
    <subcellularLocation>
        <location evidence="1">Membrane</location>
    </subcellularLocation>
</comment>
<dbReference type="OrthoDB" id="6079986at2"/>
<keyword evidence="6" id="KW-1003">Cell membrane</keyword>
<name>A0A418SHT4_9RHOB</name>
<reference evidence="7 8" key="1">
    <citation type="submission" date="2020-08" db="EMBL/GenBank/DDBJ databases">
        <title>Genome sequence of Rhodobacteraceae bacterium Lw-13e.</title>
        <authorList>
            <person name="Poehlein A."/>
            <person name="Wolter L."/>
            <person name="Daniel R."/>
            <person name="Brinkhoff T."/>
        </authorList>
    </citation>
    <scope>NUCLEOTIDE SEQUENCE [LARGE SCALE GENOMIC DNA]</scope>
    <source>
        <strain evidence="7 8">Lw-13e</strain>
    </source>
</reference>
<dbReference type="Proteomes" id="UP000283786">
    <property type="component" value="Chromosome"/>
</dbReference>
<evidence type="ECO:0000256" key="5">
    <source>
        <dbReference type="ARBA" id="ARBA00023136"/>
    </source>
</evidence>